<dbReference type="EMBL" id="JASSZA010000016">
    <property type="protein sequence ID" value="KAK2091243.1"/>
    <property type="molecule type" value="Genomic_DNA"/>
</dbReference>
<name>A0ABQ9U2F6_SAGOE</name>
<gene>
    <name evidence="1" type="ORF">P7K49_030527</name>
</gene>
<sequence length="124" mass="13618">MAEGHAERGTRQPWGKGLGWRAGWEDCDQWQVNKDMRTTVSEWRNRLLLTPGCPSSEHPSQSLLEGVWGVQIHSGAVQALKLPNAELMKDEIMSHFPAAALLLPSTAAVTSKGTAWGSQLRESV</sequence>
<evidence type="ECO:0000313" key="2">
    <source>
        <dbReference type="Proteomes" id="UP001266305"/>
    </source>
</evidence>
<keyword evidence="2" id="KW-1185">Reference proteome</keyword>
<protein>
    <submittedName>
        <fullName evidence="1">Uncharacterized protein</fullName>
    </submittedName>
</protein>
<evidence type="ECO:0000313" key="1">
    <source>
        <dbReference type="EMBL" id="KAK2091243.1"/>
    </source>
</evidence>
<proteinExistence type="predicted"/>
<comment type="caution">
    <text evidence="1">The sequence shown here is derived from an EMBL/GenBank/DDBJ whole genome shotgun (WGS) entry which is preliminary data.</text>
</comment>
<reference evidence="1 2" key="1">
    <citation type="submission" date="2023-05" db="EMBL/GenBank/DDBJ databases">
        <title>B98-5 Cell Line De Novo Hybrid Assembly: An Optical Mapping Approach.</title>
        <authorList>
            <person name="Kananen K."/>
            <person name="Auerbach J.A."/>
            <person name="Kautto E."/>
            <person name="Blachly J.S."/>
        </authorList>
    </citation>
    <scope>NUCLEOTIDE SEQUENCE [LARGE SCALE GENOMIC DNA]</scope>
    <source>
        <strain evidence="1">B95-8</strain>
        <tissue evidence="1">Cell line</tissue>
    </source>
</reference>
<accession>A0ABQ9U2F6</accession>
<organism evidence="1 2">
    <name type="scientific">Saguinus oedipus</name>
    <name type="common">Cotton-top tamarin</name>
    <name type="synonym">Oedipomidas oedipus</name>
    <dbReference type="NCBI Taxonomy" id="9490"/>
    <lineage>
        <taxon>Eukaryota</taxon>
        <taxon>Metazoa</taxon>
        <taxon>Chordata</taxon>
        <taxon>Craniata</taxon>
        <taxon>Vertebrata</taxon>
        <taxon>Euteleostomi</taxon>
        <taxon>Mammalia</taxon>
        <taxon>Eutheria</taxon>
        <taxon>Euarchontoglires</taxon>
        <taxon>Primates</taxon>
        <taxon>Haplorrhini</taxon>
        <taxon>Platyrrhini</taxon>
        <taxon>Cebidae</taxon>
        <taxon>Callitrichinae</taxon>
        <taxon>Saguinus</taxon>
    </lineage>
</organism>
<dbReference type="Proteomes" id="UP001266305">
    <property type="component" value="Unassembled WGS sequence"/>
</dbReference>